<dbReference type="AlphaFoldDB" id="A0A1B2ED76"/>
<proteinExistence type="predicted"/>
<gene>
    <name evidence="1" type="ORF">BB934_06540</name>
</gene>
<evidence type="ECO:0000313" key="1">
    <source>
        <dbReference type="EMBL" id="ANY77934.1"/>
    </source>
</evidence>
<dbReference type="KEGG" id="moc:BB934_06540"/>
<name>A0A1B2ED76_9HYPH</name>
<sequence>MSLKNVVLLKQPERRQDRDMLTKDELDAPAHLQYEPIGTAGQGHPSDVREFATLREAVHWAMNNEPPAGMEAVIRAASGAVLGPRHLEEIWSSVQGP</sequence>
<reference evidence="1" key="1">
    <citation type="submission" date="2016-07" db="EMBL/GenBank/DDBJ databases">
        <title>Microvirga ossetica sp. nov. a new species of rhizobia isolated from root nodules of the legume species Vicia alpestris Steven originated from North Ossetia region in the Caucasus.</title>
        <authorList>
            <person name="Safronova V.I."/>
            <person name="Kuznetsova I.G."/>
            <person name="Sazanova A.L."/>
            <person name="Belimov A."/>
            <person name="Andronov E."/>
            <person name="Osledkin Y.S."/>
            <person name="Onishchuk O.P."/>
            <person name="Kurchak O.N."/>
            <person name="Shaposhnikov A.I."/>
            <person name="Willems A."/>
            <person name="Tikhonovich I.A."/>
        </authorList>
    </citation>
    <scope>NUCLEOTIDE SEQUENCE [LARGE SCALE GENOMIC DNA]</scope>
    <source>
        <strain evidence="1">V5/3M</strain>
    </source>
</reference>
<accession>A0A1B2ED76</accession>
<organism evidence="1">
    <name type="scientific">Microvirga ossetica</name>
    <dbReference type="NCBI Taxonomy" id="1882682"/>
    <lineage>
        <taxon>Bacteria</taxon>
        <taxon>Pseudomonadati</taxon>
        <taxon>Pseudomonadota</taxon>
        <taxon>Alphaproteobacteria</taxon>
        <taxon>Hyphomicrobiales</taxon>
        <taxon>Methylobacteriaceae</taxon>
        <taxon>Microvirga</taxon>
    </lineage>
</organism>
<dbReference type="EMBL" id="CP016616">
    <property type="protein sequence ID" value="ANY77934.1"/>
    <property type="molecule type" value="Genomic_DNA"/>
</dbReference>
<protein>
    <submittedName>
        <fullName evidence="1">Uncharacterized protein</fullName>
    </submittedName>
</protein>